<dbReference type="RefSeq" id="WP_160131183.1">
    <property type="nucleotide sequence ID" value="NZ_CP019288.1"/>
</dbReference>
<name>A0A7L4ZS60_9FLAO</name>
<dbReference type="Proteomes" id="UP000464657">
    <property type="component" value="Chromosome"/>
</dbReference>
<dbReference type="AlphaFoldDB" id="A0A7L4ZS60"/>
<dbReference type="EMBL" id="CP019288">
    <property type="protein sequence ID" value="QHI38644.1"/>
    <property type="molecule type" value="Genomic_DNA"/>
</dbReference>
<organism evidence="1 2">
    <name type="scientific">Kordia antarctica</name>
    <dbReference type="NCBI Taxonomy" id="1218801"/>
    <lineage>
        <taxon>Bacteria</taxon>
        <taxon>Pseudomonadati</taxon>
        <taxon>Bacteroidota</taxon>
        <taxon>Flavobacteriia</taxon>
        <taxon>Flavobacteriales</taxon>
        <taxon>Flavobacteriaceae</taxon>
        <taxon>Kordia</taxon>
    </lineage>
</organism>
<protein>
    <submittedName>
        <fullName evidence="1">Uncharacterized protein</fullName>
    </submittedName>
</protein>
<proteinExistence type="predicted"/>
<dbReference type="KEGG" id="kan:IMCC3317_40380"/>
<keyword evidence="2" id="KW-1185">Reference proteome</keyword>
<reference evidence="1 2" key="1">
    <citation type="journal article" date="2013" name="Int. J. Syst. Evol. Microbiol.">
        <title>Kordia antarctica sp. nov., isolated from Antarctic seawater.</title>
        <authorList>
            <person name="Baek K."/>
            <person name="Choi A."/>
            <person name="Kang I."/>
            <person name="Lee K."/>
            <person name="Cho J.C."/>
        </authorList>
    </citation>
    <scope>NUCLEOTIDE SEQUENCE [LARGE SCALE GENOMIC DNA]</scope>
    <source>
        <strain evidence="1 2">IMCC3317</strain>
    </source>
</reference>
<evidence type="ECO:0000313" key="1">
    <source>
        <dbReference type="EMBL" id="QHI38644.1"/>
    </source>
</evidence>
<gene>
    <name evidence="1" type="ORF">IMCC3317_40380</name>
</gene>
<dbReference type="OrthoDB" id="1388659at2"/>
<sequence length="175" mass="20541">MQVHITHNKDKNGIELLFTNTIEIELISSLEKLGFKESFGNKLKWYADYHPAYVSYANDLKKVLETNDDWKLIPIVPSFIDSELNIDYLKFSIVEIQLKNNDHFLQTDFIVFESYKKVATIIAERFAIKSFSNNFDSLTIFSRNYKRRARALFKANFVIRASDVNYIIPVEDDRL</sequence>
<evidence type="ECO:0000313" key="2">
    <source>
        <dbReference type="Proteomes" id="UP000464657"/>
    </source>
</evidence>
<accession>A0A7L4ZS60</accession>